<name>A0A7C7ZEH6_9ARCH</name>
<proteinExistence type="predicted"/>
<dbReference type="EMBL" id="DUAV01000031">
    <property type="protein sequence ID" value="HIG63836.1"/>
    <property type="molecule type" value="Genomic_DNA"/>
</dbReference>
<evidence type="ECO:0008006" key="3">
    <source>
        <dbReference type="Google" id="ProtNLM"/>
    </source>
</evidence>
<evidence type="ECO:0000313" key="1">
    <source>
        <dbReference type="EMBL" id="HIG63836.1"/>
    </source>
</evidence>
<gene>
    <name evidence="1" type="ORF">EYQ16_04905</name>
</gene>
<accession>A0A7C7ZEH6</accession>
<dbReference type="Proteomes" id="UP000589516">
    <property type="component" value="Unassembled WGS sequence"/>
</dbReference>
<sequence length="146" mass="15595">MKLPGRAAQMHVLEVLLLATLFTSAVNVAVISLPASDATRVGDDNLRHQGMQLLQVLDEWQTGAGESTLATWLSEDNSSALLSYLDGGLPVAASYRLTGAHGGSSETLVERGTPEGTVSIAFRLVWVGSELWELELSLWYGPRGTA</sequence>
<dbReference type="AlphaFoldDB" id="A0A7C7ZEH6"/>
<evidence type="ECO:0000313" key="2">
    <source>
        <dbReference type="Proteomes" id="UP000589516"/>
    </source>
</evidence>
<organism evidence="1 2">
    <name type="scientific">Marine Group III euryarchaeote</name>
    <dbReference type="NCBI Taxonomy" id="2173149"/>
    <lineage>
        <taxon>Archaea</taxon>
        <taxon>Methanobacteriati</taxon>
        <taxon>Thermoplasmatota</taxon>
        <taxon>Thermoplasmata</taxon>
        <taxon>Candidatus Thermoprofundales</taxon>
    </lineage>
</organism>
<comment type="caution">
    <text evidence="1">The sequence shown here is derived from an EMBL/GenBank/DDBJ whole genome shotgun (WGS) entry which is preliminary data.</text>
</comment>
<protein>
    <recommendedName>
        <fullName evidence="3">Type II secretion system protein</fullName>
    </recommendedName>
</protein>
<reference evidence="2" key="1">
    <citation type="journal article" date="2019" name="bioRxiv">
        <title>Genome diversification in globally distributed novel marine Proteobacteria is linked to environmental adaptation.</title>
        <authorList>
            <person name="Zhou Z."/>
            <person name="Tran P.Q."/>
            <person name="Kieft K."/>
            <person name="Anantharaman K."/>
        </authorList>
    </citation>
    <scope>NUCLEOTIDE SEQUENCE [LARGE SCALE GENOMIC DNA]</scope>
</reference>